<evidence type="ECO:0000313" key="2">
    <source>
        <dbReference type="EMBL" id="SHF59379.1"/>
    </source>
</evidence>
<dbReference type="CDD" id="cd04301">
    <property type="entry name" value="NAT_SF"/>
    <property type="match status" value="1"/>
</dbReference>
<dbReference type="RefSeq" id="WP_073167104.1">
    <property type="nucleotide sequence ID" value="NZ_FQUW01000042.1"/>
</dbReference>
<evidence type="ECO:0000313" key="3">
    <source>
        <dbReference type="Proteomes" id="UP000184196"/>
    </source>
</evidence>
<dbReference type="InterPro" id="IPR024699">
    <property type="entry name" value="AcuA"/>
</dbReference>
<dbReference type="AlphaFoldDB" id="A0A1M5CXF2"/>
<proteinExistence type="predicted"/>
<dbReference type="SUPFAM" id="SSF55729">
    <property type="entry name" value="Acyl-CoA N-acyltransferases (Nat)"/>
    <property type="match status" value="1"/>
</dbReference>
<dbReference type="PROSITE" id="PS51186">
    <property type="entry name" value="GNAT"/>
    <property type="match status" value="1"/>
</dbReference>
<reference evidence="3" key="1">
    <citation type="submission" date="2016-11" db="EMBL/GenBank/DDBJ databases">
        <authorList>
            <person name="Varghese N."/>
            <person name="Submissions S."/>
        </authorList>
    </citation>
    <scope>NUCLEOTIDE SEQUENCE [LARGE SCALE GENOMIC DNA]</scope>
    <source>
        <strain evidence="3">DSM 11792</strain>
    </source>
</reference>
<dbReference type="GO" id="GO:0016747">
    <property type="term" value="F:acyltransferase activity, transferring groups other than amino-acyl groups"/>
    <property type="evidence" value="ECO:0007669"/>
    <property type="project" value="InterPro"/>
</dbReference>
<dbReference type="Gene3D" id="3.40.630.30">
    <property type="match status" value="1"/>
</dbReference>
<protein>
    <submittedName>
        <fullName evidence="2">Acetoin utilization protein AcuA</fullName>
    </submittedName>
</protein>
<gene>
    <name evidence="2" type="ORF">SAMN02745218_02663</name>
</gene>
<dbReference type="InterPro" id="IPR000182">
    <property type="entry name" value="GNAT_dom"/>
</dbReference>
<dbReference type="EMBL" id="FQUW01000042">
    <property type="protein sequence ID" value="SHF59379.1"/>
    <property type="molecule type" value="Genomic_DNA"/>
</dbReference>
<dbReference type="InterPro" id="IPR016181">
    <property type="entry name" value="Acyl_CoA_acyltransferase"/>
</dbReference>
<name>A0A1M5CXF2_9FIRM</name>
<dbReference type="Proteomes" id="UP000184196">
    <property type="component" value="Unassembled WGS sequence"/>
</dbReference>
<organism evidence="2 3">
    <name type="scientific">Desulfofundulus australicus DSM 11792</name>
    <dbReference type="NCBI Taxonomy" id="1121425"/>
    <lineage>
        <taxon>Bacteria</taxon>
        <taxon>Bacillati</taxon>
        <taxon>Bacillota</taxon>
        <taxon>Clostridia</taxon>
        <taxon>Eubacteriales</taxon>
        <taxon>Peptococcaceae</taxon>
        <taxon>Desulfofundulus</taxon>
    </lineage>
</organism>
<accession>A0A1M5CXF2</accession>
<feature type="domain" description="N-acetyltransferase" evidence="1">
    <location>
        <begin position="20"/>
        <end position="192"/>
    </location>
</feature>
<dbReference type="GO" id="GO:0019152">
    <property type="term" value="F:acetoin dehydrogenase (NAD+) activity"/>
    <property type="evidence" value="ECO:0007669"/>
    <property type="project" value="InterPro"/>
</dbReference>
<sequence>MCTACAEGINTLQVAVPGGIVVLEGPVSAHYLDTLAFDEKLNNFRQPEKQKAALKEIAELPEGMVYIARIGTKVIGYVTFLPPDRYSRWSKHPRVLELGAIEVSPDWREYKLARKLLKLAFSNPVMEDFIVITIEFCWHWDLRNTGLDVWQYQKMLTKLFGSVGMQKEATDDPDILEHIANTLMVRYGKRVPPKDLELFKEMLFMHQGFLQWQVQQL</sequence>
<evidence type="ECO:0000259" key="1">
    <source>
        <dbReference type="PROSITE" id="PS51186"/>
    </source>
</evidence>
<dbReference type="PIRSF" id="PIRSF021278">
    <property type="entry name" value="AcuA"/>
    <property type="match status" value="1"/>
</dbReference>
<keyword evidence="3" id="KW-1185">Reference proteome</keyword>
<dbReference type="Pfam" id="PF00583">
    <property type="entry name" value="Acetyltransf_1"/>
    <property type="match status" value="1"/>
</dbReference>
<dbReference type="GO" id="GO:0045150">
    <property type="term" value="P:acetoin catabolic process"/>
    <property type="evidence" value="ECO:0007669"/>
    <property type="project" value="InterPro"/>
</dbReference>
<dbReference type="OrthoDB" id="5416633at2"/>